<organism evidence="2 3">
    <name type="scientific">Pseudomarimonas arenosa</name>
    <dbReference type="NCBI Taxonomy" id="2774145"/>
    <lineage>
        <taxon>Bacteria</taxon>
        <taxon>Pseudomonadati</taxon>
        <taxon>Pseudomonadota</taxon>
        <taxon>Gammaproteobacteria</taxon>
        <taxon>Lysobacterales</taxon>
        <taxon>Lysobacteraceae</taxon>
        <taxon>Pseudomarimonas</taxon>
    </lineage>
</organism>
<dbReference type="Proteomes" id="UP000613768">
    <property type="component" value="Unassembled WGS sequence"/>
</dbReference>
<proteinExistence type="predicted"/>
<name>A0AAW3ZS91_9GAMM</name>
<protein>
    <submittedName>
        <fullName evidence="2">Uncharacterized protein</fullName>
    </submittedName>
</protein>
<dbReference type="AlphaFoldDB" id="A0AAW3ZS91"/>
<reference evidence="2 3" key="1">
    <citation type="submission" date="2020-09" db="EMBL/GenBank/DDBJ databases">
        <title>Pseudoxanthomonas sp. CAU 1598 isolated from sand of Yaerae Beach.</title>
        <authorList>
            <person name="Kim W."/>
        </authorList>
    </citation>
    <scope>NUCLEOTIDE SEQUENCE [LARGE SCALE GENOMIC DNA]</scope>
    <source>
        <strain evidence="2 3">CAU 1598</strain>
    </source>
</reference>
<feature type="region of interest" description="Disordered" evidence="1">
    <location>
        <begin position="117"/>
        <end position="153"/>
    </location>
</feature>
<feature type="compositionally biased region" description="Low complexity" evidence="1">
    <location>
        <begin position="117"/>
        <end position="129"/>
    </location>
</feature>
<gene>
    <name evidence="2" type="ORF">IFO71_16665</name>
</gene>
<evidence type="ECO:0000313" key="2">
    <source>
        <dbReference type="EMBL" id="MBD8527377.1"/>
    </source>
</evidence>
<evidence type="ECO:0000313" key="3">
    <source>
        <dbReference type="Proteomes" id="UP000613768"/>
    </source>
</evidence>
<evidence type="ECO:0000256" key="1">
    <source>
        <dbReference type="SAM" id="MobiDB-lite"/>
    </source>
</evidence>
<sequence length="344" mass="36581">MGRARTLALCGLDSGEEQAVRDFFAGAVKRCGIPWALVSEADADALLIDVDSMYGQMTWLRARGGPRPIVALTSAVRADADFMLPRPATEDGLAHVLGMLTERVAAPTAAAEPIAPATPAAAPAKPAKAAKSEPPKPAPAPAPAQAAAPEPEPLPERDLQLVDYLRNQLLPGPVRLRGAEPALLIDPIAKLYVGGTPLKPYLPLAQRKVIDADHWDAITSGEFQRQANDIGSQPLARLLWIAGLGCGQGELHYDLQAASRFKLSKYPTTEREFPKHIRLATAMLKQLSTVEELVAGSGLDRTDVCDFINACHAIGLVETDQPAAVLAAAEQSKGGLLSRLRGKR</sequence>
<comment type="caution">
    <text evidence="2">The sequence shown here is derived from an EMBL/GenBank/DDBJ whole genome shotgun (WGS) entry which is preliminary data.</text>
</comment>
<accession>A0AAW3ZS91</accession>
<dbReference type="RefSeq" id="WP_192030798.1">
    <property type="nucleotide sequence ID" value="NZ_JACYTR010000050.1"/>
</dbReference>
<dbReference type="EMBL" id="JACYTR010000050">
    <property type="protein sequence ID" value="MBD8527377.1"/>
    <property type="molecule type" value="Genomic_DNA"/>
</dbReference>
<keyword evidence="3" id="KW-1185">Reference proteome</keyword>